<sequence>MPRGAESRRATQKQDAAKQNMARSAPEWRKRWSLEAYGEGRLVASTMWTGHIFVASRSDLAMSGDFVVLLS</sequence>
<comment type="caution">
    <text evidence="2">The sequence shown here is derived from an EMBL/GenBank/DDBJ whole genome shotgun (WGS) entry which is preliminary data.</text>
</comment>
<accession>A0A8T0EKU3</accession>
<protein>
    <submittedName>
        <fullName evidence="2">Uncharacterized protein</fullName>
    </submittedName>
</protein>
<reference evidence="2" key="1">
    <citation type="journal article" date="2020" name="bioRxiv">
        <title>Chromosome-level reference genome of the European wasp spider Argiope bruennichi: a resource for studies on range expansion and evolutionary adaptation.</title>
        <authorList>
            <person name="Sheffer M.M."/>
            <person name="Hoppe A."/>
            <person name="Krehenwinkel H."/>
            <person name="Uhl G."/>
            <person name="Kuss A.W."/>
            <person name="Jensen L."/>
            <person name="Jensen C."/>
            <person name="Gillespie R.G."/>
            <person name="Hoff K.J."/>
            <person name="Prost S."/>
        </authorList>
    </citation>
    <scope>NUCLEOTIDE SEQUENCE</scope>
</reference>
<evidence type="ECO:0000313" key="3">
    <source>
        <dbReference type="Proteomes" id="UP000807504"/>
    </source>
</evidence>
<dbReference type="EMBL" id="JABXBU010002227">
    <property type="protein sequence ID" value="KAF8774602.1"/>
    <property type="molecule type" value="Genomic_DNA"/>
</dbReference>
<organism evidence="2 3">
    <name type="scientific">Argiope bruennichi</name>
    <name type="common">Wasp spider</name>
    <name type="synonym">Aranea bruennichi</name>
    <dbReference type="NCBI Taxonomy" id="94029"/>
    <lineage>
        <taxon>Eukaryota</taxon>
        <taxon>Metazoa</taxon>
        <taxon>Ecdysozoa</taxon>
        <taxon>Arthropoda</taxon>
        <taxon>Chelicerata</taxon>
        <taxon>Arachnida</taxon>
        <taxon>Araneae</taxon>
        <taxon>Araneomorphae</taxon>
        <taxon>Entelegynae</taxon>
        <taxon>Araneoidea</taxon>
        <taxon>Araneidae</taxon>
        <taxon>Argiope</taxon>
    </lineage>
</organism>
<feature type="region of interest" description="Disordered" evidence="1">
    <location>
        <begin position="1"/>
        <end position="27"/>
    </location>
</feature>
<evidence type="ECO:0000256" key="1">
    <source>
        <dbReference type="SAM" id="MobiDB-lite"/>
    </source>
</evidence>
<dbReference type="AlphaFoldDB" id="A0A8T0EKU3"/>
<proteinExistence type="predicted"/>
<evidence type="ECO:0000313" key="2">
    <source>
        <dbReference type="EMBL" id="KAF8774602.1"/>
    </source>
</evidence>
<gene>
    <name evidence="2" type="ORF">HNY73_017134</name>
</gene>
<name>A0A8T0EKU3_ARGBR</name>
<dbReference type="Proteomes" id="UP000807504">
    <property type="component" value="Unassembled WGS sequence"/>
</dbReference>
<keyword evidence="3" id="KW-1185">Reference proteome</keyword>
<reference evidence="2" key="2">
    <citation type="submission" date="2020-06" db="EMBL/GenBank/DDBJ databases">
        <authorList>
            <person name="Sheffer M."/>
        </authorList>
    </citation>
    <scope>NUCLEOTIDE SEQUENCE</scope>
</reference>